<dbReference type="EMBL" id="QUBQ01000005">
    <property type="protein sequence ID" value="REK71485.1"/>
    <property type="molecule type" value="Genomic_DNA"/>
</dbReference>
<dbReference type="InterPro" id="IPR032557">
    <property type="entry name" value="DUF4935"/>
</dbReference>
<reference evidence="2 3" key="1">
    <citation type="submission" date="2018-08" db="EMBL/GenBank/DDBJ databases">
        <title>Paenibacillus sp. M4BSY-1, whole genome shotgun sequence.</title>
        <authorList>
            <person name="Tuo L."/>
        </authorList>
    </citation>
    <scope>NUCLEOTIDE SEQUENCE [LARGE SCALE GENOMIC DNA]</scope>
    <source>
        <strain evidence="2 3">M4BSY-1</strain>
    </source>
</reference>
<organism evidence="2 3">
    <name type="scientific">Paenibacillus paeoniae</name>
    <dbReference type="NCBI Taxonomy" id="2292705"/>
    <lineage>
        <taxon>Bacteria</taxon>
        <taxon>Bacillati</taxon>
        <taxon>Bacillota</taxon>
        <taxon>Bacilli</taxon>
        <taxon>Bacillales</taxon>
        <taxon>Paenibacillaceae</taxon>
        <taxon>Paenibacillus</taxon>
    </lineage>
</organism>
<evidence type="ECO:0000313" key="3">
    <source>
        <dbReference type="Proteomes" id="UP000261905"/>
    </source>
</evidence>
<keyword evidence="3" id="KW-1185">Reference proteome</keyword>
<dbReference type="Proteomes" id="UP000261905">
    <property type="component" value="Unassembled WGS sequence"/>
</dbReference>
<sequence length="298" mass="34570">MKWVEIVYLCIDTDVLIFLALHEPPYEEIILQQLELLLEASKLELVVPYNILDEWNRNKELKVIDYLKTTISKKVNSIKDIKKYLSLEDYSQLENILSKYFNTMDTVIADATQRIERIDKILTSSKSNIVNINNEILSQSAELALQNKKPFQKNKNSIGDAVNFISCLTFARNNNQTVYFVTNNKHDFSDTDQRLLHSDLSGLLNNEELIYSINLVETLNKIDTDLFNKQLEDLINDFNTRPSLVYHDNSDIECGVCAKHLDYRKNGTYLPDPGGMRWIISCPMCNTRYETEELHPAY</sequence>
<evidence type="ECO:0000259" key="1">
    <source>
        <dbReference type="Pfam" id="PF16289"/>
    </source>
</evidence>
<accession>A0A371P6H7</accession>
<proteinExistence type="predicted"/>
<dbReference type="OrthoDB" id="2679754at2"/>
<gene>
    <name evidence="2" type="ORF">DX130_21020</name>
</gene>
<dbReference type="Pfam" id="PF16289">
    <property type="entry name" value="PIN_12"/>
    <property type="match status" value="1"/>
</dbReference>
<comment type="caution">
    <text evidence="2">The sequence shown here is derived from an EMBL/GenBank/DDBJ whole genome shotgun (WGS) entry which is preliminary data.</text>
</comment>
<name>A0A371P6H7_9BACL</name>
<dbReference type="AlphaFoldDB" id="A0A371P6H7"/>
<feature type="domain" description="DUF4935" evidence="1">
    <location>
        <begin position="10"/>
        <end position="188"/>
    </location>
</feature>
<evidence type="ECO:0000313" key="2">
    <source>
        <dbReference type="EMBL" id="REK71485.1"/>
    </source>
</evidence>
<protein>
    <submittedName>
        <fullName evidence="2">DUF4935 domain-containing protein</fullName>
    </submittedName>
</protein>
<dbReference type="RefSeq" id="WP_116048734.1">
    <property type="nucleotide sequence ID" value="NZ_QUBQ01000005.1"/>
</dbReference>